<gene>
    <name evidence="1" type="ORF">CAPTEDRAFT_121158</name>
</gene>
<accession>R7V988</accession>
<reference evidence="1" key="1">
    <citation type="journal article" date="2013" name="Nature">
        <title>Insights into bilaterian evolution from three spiralian genomes.</title>
        <authorList>
            <person name="Simakov O."/>
            <person name="Marletaz F."/>
            <person name="Cho S.J."/>
            <person name="Edsinger-Gonzales E."/>
            <person name="Havlak P."/>
            <person name="Hellsten U."/>
            <person name="Kuo D.H."/>
            <person name="Larsson T."/>
            <person name="Lv J."/>
            <person name="Arendt D."/>
            <person name="Savage R."/>
            <person name="Osoegawa K."/>
            <person name="de Jong P."/>
            <person name="Grimwood J."/>
            <person name="Chapman J.A."/>
            <person name="Shapiro H."/>
            <person name="Aerts A."/>
            <person name="Otillar R.P."/>
            <person name="Terry A.Y."/>
            <person name="Boore J.L."/>
            <person name="Grigoriev I.V."/>
            <person name="Lindberg D.R."/>
            <person name="Seaver E.C."/>
            <person name="Weisblat D.A."/>
            <person name="Putnam N.H."/>
            <person name="Rokhsar D.S."/>
        </authorList>
    </citation>
    <scope>NUCLEOTIDE SEQUENCE</scope>
    <source>
        <strain evidence="1">I ESC-2004</strain>
    </source>
</reference>
<evidence type="ECO:0000313" key="1">
    <source>
        <dbReference type="EMBL" id="ELU15413.1"/>
    </source>
</evidence>
<dbReference type="HOGENOM" id="CLU_021316_4_2_1"/>
<dbReference type="STRING" id="283909.R7V988"/>
<sequence>LQEEFSLRFADIHSYAKELKPFCAWFADPEDEPADMQLELIELQCSNQFRSKFNLSITLSFKTVQAQENQISALVEHAMKIASMYGSTYLCKQLFSRMKLTKLKAHA</sequence>
<dbReference type="PANTHER" id="PTHR45913:SF5">
    <property type="entry name" value="GENERAL TRANSCRIPTION FACTOR II-I REPEAT DOMAIN-CONTAINING PROTEIN 2A-LIKE PROTEIN"/>
    <property type="match status" value="1"/>
</dbReference>
<dbReference type="EMBL" id="KB293808">
    <property type="protein sequence ID" value="ELU15413.1"/>
    <property type="molecule type" value="Genomic_DNA"/>
</dbReference>
<protein>
    <recommendedName>
        <fullName evidence="2">HAT C-terminal dimerisation domain-containing protein</fullName>
    </recommendedName>
</protein>
<organism evidence="1">
    <name type="scientific">Capitella teleta</name>
    <name type="common">Polychaete worm</name>
    <dbReference type="NCBI Taxonomy" id="283909"/>
    <lineage>
        <taxon>Eukaryota</taxon>
        <taxon>Metazoa</taxon>
        <taxon>Spiralia</taxon>
        <taxon>Lophotrochozoa</taxon>
        <taxon>Annelida</taxon>
        <taxon>Polychaeta</taxon>
        <taxon>Sedentaria</taxon>
        <taxon>Scolecida</taxon>
        <taxon>Capitellidae</taxon>
        <taxon>Capitella</taxon>
    </lineage>
</organism>
<feature type="non-terminal residue" evidence="1">
    <location>
        <position position="1"/>
    </location>
</feature>
<dbReference type="PANTHER" id="PTHR45913">
    <property type="entry name" value="EPM2A-INTERACTING PROTEIN 1"/>
    <property type="match status" value="1"/>
</dbReference>
<evidence type="ECO:0008006" key="2">
    <source>
        <dbReference type="Google" id="ProtNLM"/>
    </source>
</evidence>
<dbReference type="OrthoDB" id="6283535at2759"/>
<proteinExistence type="predicted"/>
<dbReference type="AlphaFoldDB" id="R7V988"/>
<name>R7V988_CAPTE</name>